<feature type="transmembrane region" description="Helical" evidence="9">
    <location>
        <begin position="254"/>
        <end position="274"/>
    </location>
</feature>
<dbReference type="InterPro" id="IPR036249">
    <property type="entry name" value="Thioredoxin-like_sf"/>
</dbReference>
<dbReference type="GO" id="GO:0008250">
    <property type="term" value="C:oligosaccharyltransferase complex"/>
    <property type="evidence" value="ECO:0007669"/>
    <property type="project" value="TreeGrafter"/>
</dbReference>
<evidence type="ECO:0000313" key="12">
    <source>
        <dbReference type="Proteomes" id="UP000703269"/>
    </source>
</evidence>
<keyword evidence="6" id="KW-0256">Endoplasmic reticulum</keyword>
<accession>A0A9P3GA29</accession>
<evidence type="ECO:0000256" key="9">
    <source>
        <dbReference type="SAM" id="Phobius"/>
    </source>
</evidence>
<sequence length="317" mass="35477">MLLLPLLTLLALPFCQALISKEQAQAELTKLAAANNGVINVDDHTYELLTLPNREWSSTIIFTAMDPRRKCGPCKSFQPTFDAVAKAWTKVSPEHRNQHFFAYANFEDAMAVFSKVGVQSAPLVYIYPAIEGPHKPASGRTTPLSYDFSGGFDAEPFAQYISRHTPAPIPYSPPVDWMKYATIGATILLATTALRVIAPLLKSRWIWAIGTTLTILTMTGGYMFVRIREMPYSGGDGQWIAGGYQNQFGQETQVVAMIYGLLSAAFLMLTMVAPYQTSPRRQQWQVWLWSGVIFIMFSVLVSLFRVKNRGYPFKLLI</sequence>
<name>A0A9P3GA29_9APHY</name>
<reference evidence="11 12" key="1">
    <citation type="submission" date="2021-08" db="EMBL/GenBank/DDBJ databases">
        <title>Draft Genome Sequence of Phanerochaete sordida strain YK-624.</title>
        <authorList>
            <person name="Mori T."/>
            <person name="Dohra H."/>
            <person name="Suzuki T."/>
            <person name="Kawagishi H."/>
            <person name="Hirai H."/>
        </authorList>
    </citation>
    <scope>NUCLEOTIDE SEQUENCE [LARGE SCALE GENOMIC DNA]</scope>
    <source>
        <strain evidence="11 12">YK-624</strain>
    </source>
</reference>
<protein>
    <submittedName>
        <fullName evidence="11">Oligosaccharyl transferase subunit OST3/OST6 family protein</fullName>
    </submittedName>
</protein>
<evidence type="ECO:0000256" key="10">
    <source>
        <dbReference type="SAM" id="SignalP"/>
    </source>
</evidence>
<comment type="similarity">
    <text evidence="3">Belongs to the OST3/OST6 family.</text>
</comment>
<dbReference type="AlphaFoldDB" id="A0A9P3GA29"/>
<evidence type="ECO:0000256" key="4">
    <source>
        <dbReference type="ARBA" id="ARBA00022692"/>
    </source>
</evidence>
<evidence type="ECO:0000256" key="7">
    <source>
        <dbReference type="ARBA" id="ARBA00022989"/>
    </source>
</evidence>
<keyword evidence="7 9" id="KW-1133">Transmembrane helix</keyword>
<proteinExistence type="inferred from homology"/>
<comment type="caution">
    <text evidence="11">The sequence shown here is derived from an EMBL/GenBank/DDBJ whole genome shotgun (WGS) entry which is preliminary data.</text>
</comment>
<feature type="chain" id="PRO_5040321090" evidence="10">
    <location>
        <begin position="18"/>
        <end position="317"/>
    </location>
</feature>
<evidence type="ECO:0000256" key="6">
    <source>
        <dbReference type="ARBA" id="ARBA00022824"/>
    </source>
</evidence>
<feature type="transmembrane region" description="Helical" evidence="9">
    <location>
        <begin position="286"/>
        <end position="306"/>
    </location>
</feature>
<dbReference type="PANTHER" id="PTHR12692:SF0">
    <property type="entry name" value="GH11935P"/>
    <property type="match status" value="1"/>
</dbReference>
<evidence type="ECO:0000256" key="2">
    <source>
        <dbReference type="ARBA" id="ARBA00004477"/>
    </source>
</evidence>
<dbReference type="CDD" id="cd02947">
    <property type="entry name" value="TRX_family"/>
    <property type="match status" value="1"/>
</dbReference>
<dbReference type="InterPro" id="IPR021149">
    <property type="entry name" value="OligosaccharylTrfase_OST3/OST6"/>
</dbReference>
<evidence type="ECO:0000256" key="3">
    <source>
        <dbReference type="ARBA" id="ARBA00009561"/>
    </source>
</evidence>
<feature type="transmembrane region" description="Helical" evidence="9">
    <location>
        <begin position="177"/>
        <end position="198"/>
    </location>
</feature>
<evidence type="ECO:0000256" key="8">
    <source>
        <dbReference type="ARBA" id="ARBA00023136"/>
    </source>
</evidence>
<keyword evidence="8 9" id="KW-0472">Membrane</keyword>
<comment type="function">
    <text evidence="1">Subunit of the oligosaccharyl transferase (OST) complex that catalyzes the initial transfer of a defined glycan (Glc(3)Man(9)GlcNAc(2) in eukaryotes) from the lipid carrier dolichol-pyrophosphate to an asparagine residue within an Asn-X-Ser/Thr consensus motif in nascent polypeptide chains, the first step in protein N-glycosylation. N-glycosylation occurs cotranslationally and the complex associates with the Sec61 complex at the channel-forming translocon complex that mediates protein translocation across the endoplasmic reticulum (ER). All subunits are required for a maximal enzyme activity.</text>
</comment>
<dbReference type="Proteomes" id="UP000703269">
    <property type="component" value="Unassembled WGS sequence"/>
</dbReference>
<keyword evidence="11" id="KW-0808">Transferase</keyword>
<gene>
    <name evidence="11" type="ORF">PsYK624_069710</name>
</gene>
<keyword evidence="5 10" id="KW-0732">Signal</keyword>
<evidence type="ECO:0000256" key="1">
    <source>
        <dbReference type="ARBA" id="ARBA00002791"/>
    </source>
</evidence>
<dbReference type="GO" id="GO:0018279">
    <property type="term" value="P:protein N-linked glycosylation via asparagine"/>
    <property type="evidence" value="ECO:0007669"/>
    <property type="project" value="TreeGrafter"/>
</dbReference>
<feature type="signal peptide" evidence="10">
    <location>
        <begin position="1"/>
        <end position="17"/>
    </location>
</feature>
<dbReference type="EMBL" id="BPQB01000018">
    <property type="protein sequence ID" value="GJE90827.1"/>
    <property type="molecule type" value="Genomic_DNA"/>
</dbReference>
<dbReference type="Pfam" id="PF04756">
    <property type="entry name" value="OST3_OST6"/>
    <property type="match status" value="1"/>
</dbReference>
<dbReference type="PANTHER" id="PTHR12692">
    <property type="entry name" value="DOLICHYL-DIPHOSPHOOLIGOSACCHARIDE--PROTEIN GLYCOSYLTRANSFERASE-RELATED"/>
    <property type="match status" value="1"/>
</dbReference>
<organism evidence="11 12">
    <name type="scientific">Phanerochaete sordida</name>
    <dbReference type="NCBI Taxonomy" id="48140"/>
    <lineage>
        <taxon>Eukaryota</taxon>
        <taxon>Fungi</taxon>
        <taxon>Dikarya</taxon>
        <taxon>Basidiomycota</taxon>
        <taxon>Agaricomycotina</taxon>
        <taxon>Agaricomycetes</taxon>
        <taxon>Polyporales</taxon>
        <taxon>Phanerochaetaceae</taxon>
        <taxon>Phanerochaete</taxon>
    </lineage>
</organism>
<dbReference type="SUPFAM" id="SSF52833">
    <property type="entry name" value="Thioredoxin-like"/>
    <property type="match status" value="1"/>
</dbReference>
<comment type="subcellular location">
    <subcellularLocation>
        <location evidence="2">Endoplasmic reticulum membrane</location>
        <topology evidence="2">Multi-pass membrane protein</topology>
    </subcellularLocation>
</comment>
<dbReference type="GO" id="GO:0016740">
    <property type="term" value="F:transferase activity"/>
    <property type="evidence" value="ECO:0007669"/>
    <property type="project" value="UniProtKB-KW"/>
</dbReference>
<dbReference type="Gene3D" id="3.40.30.10">
    <property type="entry name" value="Glutaredoxin"/>
    <property type="match status" value="1"/>
</dbReference>
<feature type="transmembrane region" description="Helical" evidence="9">
    <location>
        <begin position="205"/>
        <end position="225"/>
    </location>
</feature>
<dbReference type="OrthoDB" id="67566at2759"/>
<keyword evidence="12" id="KW-1185">Reference proteome</keyword>
<evidence type="ECO:0000256" key="5">
    <source>
        <dbReference type="ARBA" id="ARBA00022729"/>
    </source>
</evidence>
<evidence type="ECO:0000313" key="11">
    <source>
        <dbReference type="EMBL" id="GJE90827.1"/>
    </source>
</evidence>
<keyword evidence="4 9" id="KW-0812">Transmembrane</keyword>